<reference evidence="1 2" key="1">
    <citation type="journal article" date="2023" name="Science">
        <title>Complex scaffold remodeling in plant triterpene biosynthesis.</title>
        <authorList>
            <person name="De La Pena R."/>
            <person name="Hodgson H."/>
            <person name="Liu J.C."/>
            <person name="Stephenson M.J."/>
            <person name="Martin A.C."/>
            <person name="Owen C."/>
            <person name="Harkess A."/>
            <person name="Leebens-Mack J."/>
            <person name="Jimenez L.E."/>
            <person name="Osbourn A."/>
            <person name="Sattely E.S."/>
        </authorList>
    </citation>
    <scope>NUCLEOTIDE SEQUENCE [LARGE SCALE GENOMIC DNA]</scope>
    <source>
        <strain evidence="2">cv. JPN11</strain>
        <tissue evidence="1">Leaf</tissue>
    </source>
</reference>
<name>A0ACC1XWS4_MELAZ</name>
<evidence type="ECO:0000313" key="2">
    <source>
        <dbReference type="Proteomes" id="UP001164539"/>
    </source>
</evidence>
<protein>
    <submittedName>
        <fullName evidence="1">Two-component response regulator</fullName>
    </submittedName>
</protein>
<accession>A0ACC1XWS4</accession>
<proteinExistence type="predicted"/>
<sequence length="127" mass="13873">MAMMSEATAKRIRELMNVSGLKRESIGSHLQPSSLGRLDIQASTPSGQFSPQILAALQAKFLDHPLSDLVTAMEQPALIQSSLQEPKCIIAENEFGVWAPGSNIGCVNPQNSNMPIDILHQQQHQQQ</sequence>
<dbReference type="EMBL" id="CM051400">
    <property type="protein sequence ID" value="KAJ4715174.1"/>
    <property type="molecule type" value="Genomic_DNA"/>
</dbReference>
<gene>
    <name evidence="1" type="ORF">OWV82_013562</name>
</gene>
<organism evidence="1 2">
    <name type="scientific">Melia azedarach</name>
    <name type="common">Chinaberry tree</name>
    <dbReference type="NCBI Taxonomy" id="155640"/>
    <lineage>
        <taxon>Eukaryota</taxon>
        <taxon>Viridiplantae</taxon>
        <taxon>Streptophyta</taxon>
        <taxon>Embryophyta</taxon>
        <taxon>Tracheophyta</taxon>
        <taxon>Spermatophyta</taxon>
        <taxon>Magnoliopsida</taxon>
        <taxon>eudicotyledons</taxon>
        <taxon>Gunneridae</taxon>
        <taxon>Pentapetalae</taxon>
        <taxon>rosids</taxon>
        <taxon>malvids</taxon>
        <taxon>Sapindales</taxon>
        <taxon>Meliaceae</taxon>
        <taxon>Melia</taxon>
    </lineage>
</organism>
<keyword evidence="2" id="KW-1185">Reference proteome</keyword>
<comment type="caution">
    <text evidence="1">The sequence shown here is derived from an EMBL/GenBank/DDBJ whole genome shotgun (WGS) entry which is preliminary data.</text>
</comment>
<dbReference type="Proteomes" id="UP001164539">
    <property type="component" value="Chromosome 7"/>
</dbReference>
<evidence type="ECO:0000313" key="1">
    <source>
        <dbReference type="EMBL" id="KAJ4715174.1"/>
    </source>
</evidence>